<feature type="transmembrane region" description="Helical" evidence="7">
    <location>
        <begin position="176"/>
        <end position="203"/>
    </location>
</feature>
<name>A0A7X0IFI7_9ACTN</name>
<proteinExistence type="inferred from homology"/>
<dbReference type="Pfam" id="PF00902">
    <property type="entry name" value="TatC"/>
    <property type="match status" value="1"/>
</dbReference>
<comment type="similarity">
    <text evidence="7">Belongs to the TatC family.</text>
</comment>
<dbReference type="GO" id="GO:0043953">
    <property type="term" value="P:protein transport by the Tat complex"/>
    <property type="evidence" value="ECO:0007669"/>
    <property type="project" value="UniProtKB-UniRule"/>
</dbReference>
<dbReference type="PANTHER" id="PTHR30371:SF0">
    <property type="entry name" value="SEC-INDEPENDENT PROTEIN TRANSLOCASE PROTEIN TATC, CHLOROPLASTIC-RELATED"/>
    <property type="match status" value="1"/>
</dbReference>
<keyword evidence="2 7" id="KW-0812">Transmembrane</keyword>
<feature type="transmembrane region" description="Helical" evidence="7">
    <location>
        <begin position="238"/>
        <end position="258"/>
    </location>
</feature>
<feature type="region of interest" description="Disordered" evidence="8">
    <location>
        <begin position="1"/>
        <end position="23"/>
    </location>
</feature>
<dbReference type="NCBIfam" id="TIGR00945">
    <property type="entry name" value="tatC"/>
    <property type="match status" value="1"/>
</dbReference>
<evidence type="ECO:0000256" key="4">
    <source>
        <dbReference type="ARBA" id="ARBA00022989"/>
    </source>
</evidence>
<keyword evidence="5 7" id="KW-0811">Translocation</keyword>
<feature type="transmembrane region" description="Helical" evidence="7">
    <location>
        <begin position="215"/>
        <end position="232"/>
    </location>
</feature>
<evidence type="ECO:0000313" key="9">
    <source>
        <dbReference type="EMBL" id="MBB6473634.1"/>
    </source>
</evidence>
<gene>
    <name evidence="7" type="primary">tatC</name>
    <name evidence="9" type="ORF">BJ992_003065</name>
</gene>
<accession>A0A7X0IFI7</accession>
<evidence type="ECO:0000256" key="5">
    <source>
        <dbReference type="ARBA" id="ARBA00023010"/>
    </source>
</evidence>
<keyword evidence="7" id="KW-1003">Cell membrane</keyword>
<evidence type="ECO:0000256" key="1">
    <source>
        <dbReference type="ARBA" id="ARBA00004141"/>
    </source>
</evidence>
<dbReference type="GO" id="GO:0065002">
    <property type="term" value="P:intracellular protein transmembrane transport"/>
    <property type="evidence" value="ECO:0007669"/>
    <property type="project" value="TreeGrafter"/>
</dbReference>
<comment type="caution">
    <text evidence="9">The sequence shown here is derived from an EMBL/GenBank/DDBJ whole genome shotgun (WGS) entry which is preliminary data.</text>
</comment>
<dbReference type="GO" id="GO:0009977">
    <property type="term" value="F:proton motive force dependent protein transmembrane transporter activity"/>
    <property type="evidence" value="ECO:0007669"/>
    <property type="project" value="TreeGrafter"/>
</dbReference>
<feature type="region of interest" description="Disordered" evidence="8">
    <location>
        <begin position="274"/>
        <end position="293"/>
    </location>
</feature>
<dbReference type="HAMAP" id="MF_00902">
    <property type="entry name" value="TatC"/>
    <property type="match status" value="1"/>
</dbReference>
<reference evidence="9 10" key="1">
    <citation type="submission" date="2020-08" db="EMBL/GenBank/DDBJ databases">
        <title>Sequencing the genomes of 1000 actinobacteria strains.</title>
        <authorList>
            <person name="Klenk H.-P."/>
        </authorList>
    </citation>
    <scope>NUCLEOTIDE SEQUENCE [LARGE SCALE GENOMIC DNA]</scope>
    <source>
        <strain evidence="9 10">DSM 44936</strain>
    </source>
</reference>
<feature type="transmembrane region" description="Helical" evidence="7">
    <location>
        <begin position="97"/>
        <end position="118"/>
    </location>
</feature>
<dbReference type="AlphaFoldDB" id="A0A7X0IFI7"/>
<feature type="transmembrane region" description="Helical" evidence="7">
    <location>
        <begin position="37"/>
        <end position="55"/>
    </location>
</feature>
<comment type="subunit">
    <text evidence="7">The Tat system comprises two distinct complexes: a TatABC complex, containing multiple copies of TatA, TatB and TatC subunits, and a separate TatA complex, containing only TatA subunits. Substrates initially bind to the TatABC complex, which probably triggers association of the separate TatA complex to form the active translocon.</text>
</comment>
<keyword evidence="3 7" id="KW-0653">Protein transport</keyword>
<dbReference type="RefSeq" id="WP_184981527.1">
    <property type="nucleotide sequence ID" value="NZ_BAAALO010000035.1"/>
</dbReference>
<evidence type="ECO:0000256" key="3">
    <source>
        <dbReference type="ARBA" id="ARBA00022927"/>
    </source>
</evidence>
<sequence length="293" mass="32464">MALLKRSRPADDGQATPPDADGRMPLMEHLRELRNRLAKAVLGLVLGTVVGFLFFDRLWTFMTGPYCRLPEAHKLKEGECTLVVQGVFEGFMVNLQVALMFGAVVSAPVWLYQLWAFVTPGLYRNERRYSLSFLGLSVPLFVAGAALAYYTMDKGLALLLGFAPGNVIPLISMDQYVGFLMAMLVIFGLSFELPLLLVFLNLVGVLRYQMVKKHQRLVIFLMFVFAAVATPSQDPVTMLALALPMVGMFLIAEVVMMAHDRKADRLEAERQRLLDEELDGPAGSEVSTTPGAD</sequence>
<dbReference type="PRINTS" id="PR01840">
    <property type="entry name" value="TATCFAMILY"/>
</dbReference>
<organism evidence="9 10">
    <name type="scientific">Sphaerisporangium rubeum</name>
    <dbReference type="NCBI Taxonomy" id="321317"/>
    <lineage>
        <taxon>Bacteria</taxon>
        <taxon>Bacillati</taxon>
        <taxon>Actinomycetota</taxon>
        <taxon>Actinomycetes</taxon>
        <taxon>Streptosporangiales</taxon>
        <taxon>Streptosporangiaceae</taxon>
        <taxon>Sphaerisporangium</taxon>
    </lineage>
</organism>
<keyword evidence="7" id="KW-0813">Transport</keyword>
<comment type="function">
    <text evidence="7">Part of the twin-arginine translocation (Tat) system that transports large folded proteins containing a characteristic twin-arginine motif in their signal peptide across membranes. Together with TatB, TatC is part of a receptor directly interacting with Tat signal peptides.</text>
</comment>
<protein>
    <recommendedName>
        <fullName evidence="7">Sec-independent protein translocase protein TatC</fullName>
    </recommendedName>
</protein>
<comment type="subcellular location">
    <subcellularLocation>
        <location evidence="7">Cell membrane</location>
        <topology evidence="7">Multi-pass membrane protein</topology>
    </subcellularLocation>
    <subcellularLocation>
        <location evidence="1">Membrane</location>
        <topology evidence="1">Multi-pass membrane protein</topology>
    </subcellularLocation>
</comment>
<evidence type="ECO:0000256" key="8">
    <source>
        <dbReference type="SAM" id="MobiDB-lite"/>
    </source>
</evidence>
<dbReference type="GO" id="GO:0033281">
    <property type="term" value="C:TAT protein transport complex"/>
    <property type="evidence" value="ECO:0007669"/>
    <property type="project" value="UniProtKB-UniRule"/>
</dbReference>
<feature type="transmembrane region" description="Helical" evidence="7">
    <location>
        <begin position="130"/>
        <end position="150"/>
    </location>
</feature>
<keyword evidence="4 7" id="KW-1133">Transmembrane helix</keyword>
<dbReference type="EMBL" id="JACHIU010000001">
    <property type="protein sequence ID" value="MBB6473634.1"/>
    <property type="molecule type" value="Genomic_DNA"/>
</dbReference>
<dbReference type="PANTHER" id="PTHR30371">
    <property type="entry name" value="SEC-INDEPENDENT PROTEIN TRANSLOCASE PROTEIN TATC"/>
    <property type="match status" value="1"/>
</dbReference>
<keyword evidence="6 7" id="KW-0472">Membrane</keyword>
<evidence type="ECO:0000256" key="7">
    <source>
        <dbReference type="HAMAP-Rule" id="MF_00902"/>
    </source>
</evidence>
<evidence type="ECO:0000256" key="6">
    <source>
        <dbReference type="ARBA" id="ARBA00023136"/>
    </source>
</evidence>
<evidence type="ECO:0000313" key="10">
    <source>
        <dbReference type="Proteomes" id="UP000555564"/>
    </source>
</evidence>
<keyword evidence="10" id="KW-1185">Reference proteome</keyword>
<evidence type="ECO:0000256" key="2">
    <source>
        <dbReference type="ARBA" id="ARBA00022692"/>
    </source>
</evidence>
<dbReference type="InterPro" id="IPR002033">
    <property type="entry name" value="TatC"/>
</dbReference>
<dbReference type="Proteomes" id="UP000555564">
    <property type="component" value="Unassembled WGS sequence"/>
</dbReference>